<dbReference type="EC" id="3.1.4.58" evidence="2"/>
<dbReference type="Proteomes" id="UP001239782">
    <property type="component" value="Chromosome"/>
</dbReference>
<keyword evidence="4" id="KW-1185">Reference proteome</keyword>
<evidence type="ECO:0000313" key="4">
    <source>
        <dbReference type="Proteomes" id="UP001239782"/>
    </source>
</evidence>
<comment type="function">
    <text evidence="2">Hydrolyzes RNA 2',3'-cyclic phosphodiester to an RNA 2'-phosphomonoester.</text>
</comment>
<dbReference type="PANTHER" id="PTHR35561">
    <property type="entry name" value="RNA 2',3'-CYCLIC PHOSPHODIESTERASE"/>
    <property type="match status" value="1"/>
</dbReference>
<dbReference type="PANTHER" id="PTHR35561:SF1">
    <property type="entry name" value="RNA 2',3'-CYCLIC PHOSPHODIESTERASE"/>
    <property type="match status" value="1"/>
</dbReference>
<dbReference type="AlphaFoldDB" id="A0AA51RWX6"/>
<proteinExistence type="inferred from homology"/>
<dbReference type="KEGG" id="plei:Q9312_09680"/>
<dbReference type="SUPFAM" id="SSF55144">
    <property type="entry name" value="LigT-like"/>
    <property type="match status" value="1"/>
</dbReference>
<dbReference type="Pfam" id="PF13563">
    <property type="entry name" value="2_5_RNA_ligase2"/>
    <property type="match status" value="1"/>
</dbReference>
<accession>A0AA51RWX6</accession>
<dbReference type="EMBL" id="CP133548">
    <property type="protein sequence ID" value="WMS89161.1"/>
    <property type="molecule type" value="Genomic_DNA"/>
</dbReference>
<dbReference type="GO" id="GO:0008664">
    <property type="term" value="F:RNA 2',3'-cyclic 3'-phosphodiesterase activity"/>
    <property type="evidence" value="ECO:0007669"/>
    <property type="project" value="UniProtKB-EC"/>
</dbReference>
<evidence type="ECO:0000313" key="3">
    <source>
        <dbReference type="EMBL" id="WMS89161.1"/>
    </source>
</evidence>
<comment type="catalytic activity">
    <reaction evidence="2">
        <text>a 3'-end 2',3'-cyclophospho-ribonucleotide-RNA + H2O = a 3'-end 2'-phospho-ribonucleotide-RNA + H(+)</text>
        <dbReference type="Rhea" id="RHEA:11828"/>
        <dbReference type="Rhea" id="RHEA-COMP:10464"/>
        <dbReference type="Rhea" id="RHEA-COMP:17353"/>
        <dbReference type="ChEBI" id="CHEBI:15377"/>
        <dbReference type="ChEBI" id="CHEBI:15378"/>
        <dbReference type="ChEBI" id="CHEBI:83064"/>
        <dbReference type="ChEBI" id="CHEBI:173113"/>
        <dbReference type="EC" id="3.1.4.58"/>
    </reaction>
</comment>
<keyword evidence="1 2" id="KW-0378">Hydrolase</keyword>
<evidence type="ECO:0000256" key="1">
    <source>
        <dbReference type="ARBA" id="ARBA00022801"/>
    </source>
</evidence>
<name>A0AA51RWX6_9GAMM</name>
<protein>
    <recommendedName>
        <fullName evidence="2">RNA 2',3'-cyclic phosphodiesterase</fullName>
        <shortName evidence="2">RNA 2',3'-CPDase</shortName>
        <ecNumber evidence="2">3.1.4.58</ecNumber>
    </recommendedName>
</protein>
<evidence type="ECO:0000256" key="2">
    <source>
        <dbReference type="HAMAP-Rule" id="MF_01940"/>
    </source>
</evidence>
<feature type="active site" description="Proton donor" evidence="2">
    <location>
        <position position="45"/>
    </location>
</feature>
<gene>
    <name evidence="3" type="primary">thpR</name>
    <name evidence="3" type="ORF">Q9312_09680</name>
</gene>
<feature type="short sequence motif" description="HXTX 1" evidence="2">
    <location>
        <begin position="45"/>
        <end position="48"/>
    </location>
</feature>
<sequence>MKLANRGHHRLFFALDFEDDFKQQLHSWSINQPIDGRRVELNNLHLTLLFLGSIKNHQVYDIIDNVELPEIPTFDISVQKTGYFPKQEILFCEISEGEQEVMHISRVLSNSMQQLKSHREKKRFVPHITLARDAKPPVDFPITPTLSTRIDRFCLMESIQVKSGMHYETVESWPLKTMSEKEIILGRSLDG</sequence>
<dbReference type="Gene3D" id="3.90.1140.10">
    <property type="entry name" value="Cyclic phosphodiesterase"/>
    <property type="match status" value="1"/>
</dbReference>
<dbReference type="NCBIfam" id="TIGR02258">
    <property type="entry name" value="2_5_ligase"/>
    <property type="match status" value="1"/>
</dbReference>
<feature type="active site" description="Proton acceptor" evidence="2">
    <location>
        <position position="127"/>
    </location>
</feature>
<dbReference type="RefSeq" id="WP_309204419.1">
    <property type="nucleotide sequence ID" value="NZ_CP133548.1"/>
</dbReference>
<dbReference type="InterPro" id="IPR009097">
    <property type="entry name" value="Cyclic_Pdiesterase"/>
</dbReference>
<organism evidence="3 4">
    <name type="scientific">Pleionea litopenaei</name>
    <dbReference type="NCBI Taxonomy" id="3070815"/>
    <lineage>
        <taxon>Bacteria</taxon>
        <taxon>Pseudomonadati</taxon>
        <taxon>Pseudomonadota</taxon>
        <taxon>Gammaproteobacteria</taxon>
        <taxon>Oceanospirillales</taxon>
        <taxon>Pleioneaceae</taxon>
        <taxon>Pleionea</taxon>
    </lineage>
</organism>
<dbReference type="InterPro" id="IPR004175">
    <property type="entry name" value="RNA_CPDase"/>
</dbReference>
<dbReference type="HAMAP" id="MF_01940">
    <property type="entry name" value="RNA_CPDase"/>
    <property type="match status" value="1"/>
</dbReference>
<reference evidence="3 4" key="1">
    <citation type="submission" date="2023-08" db="EMBL/GenBank/DDBJ databases">
        <title>Pleionea litopenaei sp. nov., isolated from stomach of juvenile Litopenaeus vannamei.</title>
        <authorList>
            <person name="Rho A.M."/>
            <person name="Hwang C.Y."/>
        </authorList>
    </citation>
    <scope>NUCLEOTIDE SEQUENCE [LARGE SCALE GENOMIC DNA]</scope>
    <source>
        <strain evidence="3 4">HL-JVS1</strain>
    </source>
</reference>
<comment type="similarity">
    <text evidence="2">Belongs to the 2H phosphoesterase superfamily. ThpR family.</text>
</comment>
<dbReference type="GO" id="GO:0004113">
    <property type="term" value="F:2',3'-cyclic-nucleotide 3'-phosphodiesterase activity"/>
    <property type="evidence" value="ECO:0007669"/>
    <property type="project" value="InterPro"/>
</dbReference>
<feature type="short sequence motif" description="HXTX 2" evidence="2">
    <location>
        <begin position="127"/>
        <end position="130"/>
    </location>
</feature>